<keyword evidence="3" id="KW-1185">Reference proteome</keyword>
<feature type="compositionally biased region" description="Basic and acidic residues" evidence="1">
    <location>
        <begin position="1055"/>
        <end position="1066"/>
    </location>
</feature>
<dbReference type="SMART" id="SM00320">
    <property type="entry name" value="WD40"/>
    <property type="match status" value="8"/>
</dbReference>
<evidence type="ECO:0000313" key="3">
    <source>
        <dbReference type="Proteomes" id="UP001412239"/>
    </source>
</evidence>
<evidence type="ECO:0000256" key="1">
    <source>
        <dbReference type="SAM" id="MobiDB-lite"/>
    </source>
</evidence>
<dbReference type="SUPFAM" id="SSF50978">
    <property type="entry name" value="WD40 repeat-like"/>
    <property type="match status" value="2"/>
</dbReference>
<dbReference type="PANTHER" id="PTHR45589">
    <property type="entry name" value="WD REPEAT DOMAIN 62, ISOFORM G"/>
    <property type="match status" value="1"/>
</dbReference>
<dbReference type="InterPro" id="IPR052779">
    <property type="entry name" value="WDR62"/>
</dbReference>
<dbReference type="AlphaFoldDB" id="A0A292PPI0"/>
<dbReference type="InterPro" id="IPR001680">
    <property type="entry name" value="WD40_rpt"/>
</dbReference>
<dbReference type="Gene3D" id="2.130.10.10">
    <property type="entry name" value="YVTN repeat-like/Quinoprotein amine dehydrogenase"/>
    <property type="match status" value="3"/>
</dbReference>
<dbReference type="PANTHER" id="PTHR45589:SF1">
    <property type="entry name" value="WD REPEAT DOMAIN 62, ISOFORM G"/>
    <property type="match status" value="1"/>
</dbReference>
<sequence>MASFFTPTSKNLGGIPNLKLTPTNSPVFLSSRNSTSIRSTSKGRQNSSSGSSSSSSTSPFSDCGLALKRVIGCSTTAFDSHPPSRSFAYTAGAAAVVVQLDDDLQITQRFFRARPNAPTLTSAVSSYAPSTPGGYSQETRNRTAASLRDAGIGHIFSNNASPFSGEDSPSSRTWTARERIKAATCLSFSPDGKWIAVGETGYNPRILIFSLSKDVPSDLPVAAMSEHTFGVRGVAFSPCSKYLASIGTMNDGFVYVWSLNGARGSLVRLHSSNKCTSFVRQIAWMGKSLVTVGTRHVKIWKTEDEVSPKFRKSRHGRSLMRRQQKPVSPGPRVLHGRNALLGAMSDSTMSCVVGISDDKALVCTEKGDICLLDESGLRFSKVASAEFGVGCITVDAESKFAWVAGKHGNIRFVSIPKIVPSTPPQSPSSSRSSSPILPYGCRPAHVLAMASMLGHLFTLDSNHSLKIINMSTVDGVPVPNSMIRELPAHKDACLGVRLLPANHSSQGLFFTWSAGGAVLFWSLEGAQKGEFQVELEQPMESEDDVSNELKVVRVSDRGDIFVTGDKYGVLRVIDGKSHTCQYVAKAHSGEIMDITVHQTTIVSCARDRTVQVFTKTGNGWSLAQTLDDHTASVSRVLLLENGNKLLSCSADRTIVIRELCRREAIHGTVAMAYLAIKTLTTKASPVHMTPLSDATLIVSTMDRQIHKFDLNAGKSVHAFRCTDESGDAVVMDAITVGKDKGYPRSRVLAGISTTDKSIRLYDLAGNLIDKEWGHTEGVSDVALLERDPRKGEEMGQTIVISTGTDGTIMIWEFNPKAQEPEPATIVVAASPESVDSSSTRKEMTATRPPLRRVLSRGELMDFSPKAAPVTPNPRPLSTHVPSSPPRTLRRKTSAYGMNRSMSSKGGPNTPMPPTPSTTTTEDSVSPSALVFTHAATTTTPNMTPTISTPSGPSTGRESRKSTRHRTPSPPDPTKNQNLPPPPQRRGSSMTRPRGKSIGSPNDPNSGSGSMNGLAESLSRSLRSFRKKIDSPGSKDGIRPEVLKDLQRELALTAKELGHSEKGECKSRGRTHGFTRGTSSREDGRSEIMAQLLDQYSERLVSLVSDRLENGRGKLPKDRKKPVDTSGEG</sequence>
<accession>A0A292PPI0</accession>
<reference evidence="2" key="1">
    <citation type="submission" date="2015-10" db="EMBL/GenBank/DDBJ databases">
        <authorList>
            <person name="Regsiter A."/>
            <person name="william w."/>
        </authorList>
    </citation>
    <scope>NUCLEOTIDE SEQUENCE</scope>
    <source>
        <strain evidence="2">Montdore</strain>
    </source>
</reference>
<feature type="region of interest" description="Disordered" evidence="1">
    <location>
        <begin position="29"/>
        <end position="60"/>
    </location>
</feature>
<feature type="compositionally biased region" description="Low complexity" evidence="1">
    <location>
        <begin position="998"/>
        <end position="1017"/>
    </location>
</feature>
<feature type="region of interest" description="Disordered" evidence="1">
    <location>
        <begin position="1105"/>
        <end position="1128"/>
    </location>
</feature>
<feature type="region of interest" description="Disordered" evidence="1">
    <location>
        <begin position="829"/>
        <end position="1017"/>
    </location>
</feature>
<proteinExistence type="predicted"/>
<feature type="compositionally biased region" description="Basic and acidic residues" evidence="1">
    <location>
        <begin position="1105"/>
        <end position="1115"/>
    </location>
</feature>
<dbReference type="InterPro" id="IPR036322">
    <property type="entry name" value="WD40_repeat_dom_sf"/>
</dbReference>
<name>A0A292PPI0_9PEZI</name>
<feature type="compositionally biased region" description="Low complexity" evidence="1">
    <location>
        <begin position="30"/>
        <end position="60"/>
    </location>
</feature>
<dbReference type="EMBL" id="LN891077">
    <property type="protein sequence ID" value="CUS09552.1"/>
    <property type="molecule type" value="Genomic_DNA"/>
</dbReference>
<organism evidence="2 3">
    <name type="scientific">Tuber aestivum</name>
    <name type="common">summer truffle</name>
    <dbReference type="NCBI Taxonomy" id="59557"/>
    <lineage>
        <taxon>Eukaryota</taxon>
        <taxon>Fungi</taxon>
        <taxon>Dikarya</taxon>
        <taxon>Ascomycota</taxon>
        <taxon>Pezizomycotina</taxon>
        <taxon>Pezizomycetes</taxon>
        <taxon>Pezizales</taxon>
        <taxon>Tuberaceae</taxon>
        <taxon>Tuber</taxon>
    </lineage>
</organism>
<gene>
    <name evidence="2" type="ORF">GSTUAT00006353001</name>
</gene>
<feature type="compositionally biased region" description="Pro residues" evidence="1">
    <location>
        <begin position="967"/>
        <end position="983"/>
    </location>
</feature>
<dbReference type="Pfam" id="PF00400">
    <property type="entry name" value="WD40"/>
    <property type="match status" value="3"/>
</dbReference>
<dbReference type="Proteomes" id="UP001412239">
    <property type="component" value="Unassembled WGS sequence"/>
</dbReference>
<dbReference type="InterPro" id="IPR015943">
    <property type="entry name" value="WD40/YVTN_repeat-like_dom_sf"/>
</dbReference>
<evidence type="ECO:0000313" key="2">
    <source>
        <dbReference type="EMBL" id="CUS09552.1"/>
    </source>
</evidence>
<feature type="compositionally biased region" description="Low complexity" evidence="1">
    <location>
        <begin position="916"/>
        <end position="955"/>
    </location>
</feature>
<protein>
    <submittedName>
        <fullName evidence="2">Uncharacterized protein</fullName>
    </submittedName>
</protein>
<feature type="region of interest" description="Disordered" evidence="1">
    <location>
        <begin position="1053"/>
        <end position="1084"/>
    </location>
</feature>